<sequence>MKAPLYVRALSPVEQAGIKAGLHSSNVFTLRRSQILLASSREQRPKEIAHNLGCATQTIRNAIHAFEQKGLECLKQESSRPKTVRAQFDQARCEALRALLHQTPRTFGKTTSCWTLELAAEVCVEQGLTGSQVSLETIRLALKNLGVGWQRAKYWITSVRRVGAYEISV</sequence>
<protein>
    <submittedName>
        <fullName evidence="1">IS630 family transposase</fullName>
    </submittedName>
</protein>
<dbReference type="EMBL" id="ADVG01000003">
    <property type="protein sequence ID" value="EFH84490.1"/>
    <property type="molecule type" value="Genomic_DNA"/>
</dbReference>
<dbReference type="InterPro" id="IPR009057">
    <property type="entry name" value="Homeodomain-like_sf"/>
</dbReference>
<dbReference type="InParanoid" id="D6TWA7"/>
<accession>D6TWA7</accession>
<dbReference type="SUPFAM" id="SSF46689">
    <property type="entry name" value="Homeodomain-like"/>
    <property type="match status" value="1"/>
</dbReference>
<dbReference type="AlphaFoldDB" id="D6TWA7"/>
<dbReference type="OrthoDB" id="157031at2"/>
<dbReference type="RefSeq" id="WP_007916080.1">
    <property type="nucleotide sequence ID" value="NZ_ADVG01000003.1"/>
</dbReference>
<dbReference type="Pfam" id="PF13551">
    <property type="entry name" value="HTH_29"/>
    <property type="match status" value="1"/>
</dbReference>
<dbReference type="eggNOG" id="COG3415">
    <property type="taxonomic scope" value="Bacteria"/>
</dbReference>
<reference evidence="1 2" key="1">
    <citation type="journal article" date="2011" name="Stand. Genomic Sci.">
        <title>Non-contiguous finished genome sequence and contextual data of the filamentous soil bacterium Ktedonobacter racemifer type strain (SOSP1-21).</title>
        <authorList>
            <person name="Chang Y.J."/>
            <person name="Land M."/>
            <person name="Hauser L."/>
            <person name="Chertkov O."/>
            <person name="Del Rio T.G."/>
            <person name="Nolan M."/>
            <person name="Copeland A."/>
            <person name="Tice H."/>
            <person name="Cheng J.F."/>
            <person name="Lucas S."/>
            <person name="Han C."/>
            <person name="Goodwin L."/>
            <person name="Pitluck S."/>
            <person name="Ivanova N."/>
            <person name="Ovchinikova G."/>
            <person name="Pati A."/>
            <person name="Chen A."/>
            <person name="Palaniappan K."/>
            <person name="Mavromatis K."/>
            <person name="Liolios K."/>
            <person name="Brettin T."/>
            <person name="Fiebig A."/>
            <person name="Rohde M."/>
            <person name="Abt B."/>
            <person name="Goker M."/>
            <person name="Detter J.C."/>
            <person name="Woyke T."/>
            <person name="Bristow J."/>
            <person name="Eisen J.A."/>
            <person name="Markowitz V."/>
            <person name="Hugenholtz P."/>
            <person name="Kyrpides N.C."/>
            <person name="Klenk H.P."/>
            <person name="Lapidus A."/>
        </authorList>
    </citation>
    <scope>NUCLEOTIDE SEQUENCE [LARGE SCALE GENOMIC DNA]</scope>
    <source>
        <strain evidence="2">DSM 44963</strain>
    </source>
</reference>
<dbReference type="STRING" id="485913.Krac_5549"/>
<organism evidence="1 2">
    <name type="scientific">Ktedonobacter racemifer DSM 44963</name>
    <dbReference type="NCBI Taxonomy" id="485913"/>
    <lineage>
        <taxon>Bacteria</taxon>
        <taxon>Bacillati</taxon>
        <taxon>Chloroflexota</taxon>
        <taxon>Ktedonobacteria</taxon>
        <taxon>Ktedonobacterales</taxon>
        <taxon>Ktedonobacteraceae</taxon>
        <taxon>Ktedonobacter</taxon>
    </lineage>
</organism>
<evidence type="ECO:0000313" key="2">
    <source>
        <dbReference type="Proteomes" id="UP000004508"/>
    </source>
</evidence>
<gene>
    <name evidence="1" type="ORF">Krac_5549</name>
</gene>
<comment type="caution">
    <text evidence="1">The sequence shown here is derived from an EMBL/GenBank/DDBJ whole genome shotgun (WGS) entry which is preliminary data.</text>
</comment>
<name>D6TWA7_KTERA</name>
<proteinExistence type="predicted"/>
<keyword evidence="2" id="KW-1185">Reference proteome</keyword>
<evidence type="ECO:0000313" key="1">
    <source>
        <dbReference type="EMBL" id="EFH84490.1"/>
    </source>
</evidence>
<dbReference type="Proteomes" id="UP000004508">
    <property type="component" value="Unassembled WGS sequence"/>
</dbReference>